<feature type="transmembrane region" description="Helical" evidence="1">
    <location>
        <begin position="363"/>
        <end position="387"/>
    </location>
</feature>
<organism evidence="4">
    <name type="scientific">Thelazia callipaeda</name>
    <name type="common">Oriental eyeworm</name>
    <name type="synonym">Parasitic nematode</name>
    <dbReference type="NCBI Taxonomy" id="103827"/>
    <lineage>
        <taxon>Eukaryota</taxon>
        <taxon>Metazoa</taxon>
        <taxon>Ecdysozoa</taxon>
        <taxon>Nematoda</taxon>
        <taxon>Chromadorea</taxon>
        <taxon>Rhabditida</taxon>
        <taxon>Spirurina</taxon>
        <taxon>Spiruromorpha</taxon>
        <taxon>Thelazioidea</taxon>
        <taxon>Thelaziidae</taxon>
        <taxon>Thelazia</taxon>
    </lineage>
</organism>
<keyword evidence="1" id="KW-1133">Transmembrane helix</keyword>
<keyword evidence="1" id="KW-0472">Membrane</keyword>
<keyword evidence="1" id="KW-0812">Transmembrane</keyword>
<dbReference type="OMA" id="WRNYLIH"/>
<dbReference type="STRING" id="103827.A0A0N5D1C5"/>
<feature type="transmembrane region" description="Helical" evidence="1">
    <location>
        <begin position="12"/>
        <end position="34"/>
    </location>
</feature>
<protein>
    <submittedName>
        <fullName evidence="4">TM2 domain-containing protein</fullName>
    </submittedName>
</protein>
<dbReference type="Proteomes" id="UP000276776">
    <property type="component" value="Unassembled WGS sequence"/>
</dbReference>
<dbReference type="PANTHER" id="PTHR44733">
    <property type="entry name" value="DNAJ HOMOLOG SUBFAMILY C MEMBER 22"/>
    <property type="match status" value="1"/>
</dbReference>
<feature type="transmembrane region" description="Helical" evidence="1">
    <location>
        <begin position="40"/>
        <end position="63"/>
    </location>
</feature>
<dbReference type="EMBL" id="UYYF01004432">
    <property type="protein sequence ID" value="VDN04008.1"/>
    <property type="molecule type" value="Genomic_DNA"/>
</dbReference>
<reference evidence="4" key="1">
    <citation type="submission" date="2017-02" db="UniProtKB">
        <authorList>
            <consortium name="WormBaseParasite"/>
        </authorList>
    </citation>
    <scope>IDENTIFICATION</scope>
</reference>
<feature type="transmembrane region" description="Helical" evidence="1">
    <location>
        <begin position="84"/>
        <end position="114"/>
    </location>
</feature>
<dbReference type="GO" id="GO:0016020">
    <property type="term" value="C:membrane"/>
    <property type="evidence" value="ECO:0007669"/>
    <property type="project" value="TreeGrafter"/>
</dbReference>
<gene>
    <name evidence="2" type="ORF">TCLT_LOCUS6636</name>
</gene>
<name>A0A0N5D1C5_THECL</name>
<accession>A0A0N5D1C5</accession>
<evidence type="ECO:0000313" key="3">
    <source>
        <dbReference type="Proteomes" id="UP000276776"/>
    </source>
</evidence>
<feature type="transmembrane region" description="Helical" evidence="1">
    <location>
        <begin position="147"/>
        <end position="175"/>
    </location>
</feature>
<dbReference type="WBParaSite" id="TCLT_0000664701-mRNA-1">
    <property type="protein sequence ID" value="TCLT_0000664701-mRNA-1"/>
    <property type="gene ID" value="TCLT_0000664701"/>
</dbReference>
<dbReference type="OrthoDB" id="10262359at2759"/>
<reference evidence="2 3" key="2">
    <citation type="submission" date="2018-11" db="EMBL/GenBank/DDBJ databases">
        <authorList>
            <consortium name="Pathogen Informatics"/>
        </authorList>
    </citation>
    <scope>NUCLEOTIDE SEQUENCE [LARGE SCALE GENOMIC DNA]</scope>
</reference>
<sequence>MGIQNTGRDGKFDIFWARLLLMFGGPLGLHLVYLREPLEAYMYFATFGFCFIAVFCDTWTLSYRVTAKNKNNMKNVNNDRVVKVVASSIIRFVAQFLFGCWIGSLFSLVTILLVGSESRGVLALFIAVGVTKGVFVVGNCRGQQRSLIYIAISAATSSHITILSLIHSFIMAIIITGLVRGVLDRRISVISENTYSRVTASLGSAIRDKYFLSPSRDIFSNTVYIEYLPPQRMAVTNNYWFSLAIHQKSWDELSFFDYLAVLIVDFMRYSSKLQKKDDNQTSKALQMALRRMFILQFFDVSPFASDEEVGKKCSKYITKGKIVEGAADSTIGWQYRTVKKSCELIASWQSSKIIKYYPFIPRLLCVLVTLSLFAGLVAGFALSLLFLL</sequence>
<dbReference type="AlphaFoldDB" id="A0A0N5D1C5"/>
<feature type="transmembrane region" description="Helical" evidence="1">
    <location>
        <begin position="120"/>
        <end position="140"/>
    </location>
</feature>
<evidence type="ECO:0000313" key="4">
    <source>
        <dbReference type="WBParaSite" id="TCLT_0000664701-mRNA-1"/>
    </source>
</evidence>
<evidence type="ECO:0000313" key="2">
    <source>
        <dbReference type="EMBL" id="VDN04008.1"/>
    </source>
</evidence>
<evidence type="ECO:0000256" key="1">
    <source>
        <dbReference type="SAM" id="Phobius"/>
    </source>
</evidence>
<keyword evidence="3" id="KW-1185">Reference proteome</keyword>
<proteinExistence type="predicted"/>
<dbReference type="PANTHER" id="PTHR44733:SF1">
    <property type="entry name" value="DNAJ HOMOLOG SUBFAMILY C MEMBER 22"/>
    <property type="match status" value="1"/>
</dbReference>